<dbReference type="EMBL" id="KZ293645">
    <property type="protein sequence ID" value="PBL02616.1"/>
    <property type="molecule type" value="Genomic_DNA"/>
</dbReference>
<organism evidence="2 3">
    <name type="scientific">Armillaria gallica</name>
    <name type="common">Bulbous honey fungus</name>
    <name type="synonym">Armillaria bulbosa</name>
    <dbReference type="NCBI Taxonomy" id="47427"/>
    <lineage>
        <taxon>Eukaryota</taxon>
        <taxon>Fungi</taxon>
        <taxon>Dikarya</taxon>
        <taxon>Basidiomycota</taxon>
        <taxon>Agaricomycotina</taxon>
        <taxon>Agaricomycetes</taxon>
        <taxon>Agaricomycetidae</taxon>
        <taxon>Agaricales</taxon>
        <taxon>Marasmiineae</taxon>
        <taxon>Physalacriaceae</taxon>
        <taxon>Armillaria</taxon>
    </lineage>
</organism>
<proteinExistence type="predicted"/>
<evidence type="ECO:0000256" key="1">
    <source>
        <dbReference type="SAM" id="Phobius"/>
    </source>
</evidence>
<keyword evidence="3" id="KW-1185">Reference proteome</keyword>
<keyword evidence="1" id="KW-0472">Membrane</keyword>
<reference evidence="3" key="1">
    <citation type="journal article" date="2017" name="Nat. Ecol. Evol.">
        <title>Genome expansion and lineage-specific genetic innovations in the forest pathogenic fungi Armillaria.</title>
        <authorList>
            <person name="Sipos G."/>
            <person name="Prasanna A.N."/>
            <person name="Walter M.C."/>
            <person name="O'Connor E."/>
            <person name="Balint B."/>
            <person name="Krizsan K."/>
            <person name="Kiss B."/>
            <person name="Hess J."/>
            <person name="Varga T."/>
            <person name="Slot J."/>
            <person name="Riley R."/>
            <person name="Boka B."/>
            <person name="Rigling D."/>
            <person name="Barry K."/>
            <person name="Lee J."/>
            <person name="Mihaltcheva S."/>
            <person name="LaButti K."/>
            <person name="Lipzen A."/>
            <person name="Waldron R."/>
            <person name="Moloney N.M."/>
            <person name="Sperisen C."/>
            <person name="Kredics L."/>
            <person name="Vagvoelgyi C."/>
            <person name="Patrignani A."/>
            <person name="Fitzpatrick D."/>
            <person name="Nagy I."/>
            <person name="Doyle S."/>
            <person name="Anderson J.B."/>
            <person name="Grigoriev I.V."/>
            <person name="Gueldener U."/>
            <person name="Muensterkoetter M."/>
            <person name="Nagy L.G."/>
        </authorList>
    </citation>
    <scope>NUCLEOTIDE SEQUENCE [LARGE SCALE GENOMIC DNA]</scope>
    <source>
        <strain evidence="3">Ar21-2</strain>
    </source>
</reference>
<name>A0A2H3E595_ARMGA</name>
<dbReference type="Proteomes" id="UP000217790">
    <property type="component" value="Unassembled WGS sequence"/>
</dbReference>
<protein>
    <submittedName>
        <fullName evidence="2">Uncharacterized protein</fullName>
    </submittedName>
</protein>
<dbReference type="InParanoid" id="A0A2H3E595"/>
<keyword evidence="1" id="KW-1133">Transmembrane helix</keyword>
<gene>
    <name evidence="2" type="ORF">ARMGADRAFT_263292</name>
</gene>
<keyword evidence="1" id="KW-0812">Transmembrane</keyword>
<dbReference type="AlphaFoldDB" id="A0A2H3E595"/>
<evidence type="ECO:0000313" key="3">
    <source>
        <dbReference type="Proteomes" id="UP000217790"/>
    </source>
</evidence>
<accession>A0A2H3E595</accession>
<evidence type="ECO:0000313" key="2">
    <source>
        <dbReference type="EMBL" id="PBL02616.1"/>
    </source>
</evidence>
<feature type="transmembrane region" description="Helical" evidence="1">
    <location>
        <begin position="85"/>
        <end position="107"/>
    </location>
</feature>
<sequence>MQVQQRVDSGVRRKGGFQGLCLEAPLHSGEWVTCSVSVFGAGFLAEAEYLRDIGAVVSLTPILRPTFQGFQGIAFFLFYQPFNQFFFVTLPPLPEIFVMLFSTLQMYSSLSRPAM</sequence>